<dbReference type="InterPro" id="IPR047111">
    <property type="entry name" value="YbaP-like"/>
</dbReference>
<name>A0A378WRD6_9NEIS</name>
<protein>
    <submittedName>
        <fullName evidence="2">TraB family</fullName>
    </submittedName>
</protein>
<dbReference type="CDD" id="cd14789">
    <property type="entry name" value="Tiki"/>
    <property type="match status" value="1"/>
</dbReference>
<keyword evidence="1" id="KW-0732">Signal</keyword>
<dbReference type="EMBL" id="UGRS01000002">
    <property type="protein sequence ID" value="SUA43930.1"/>
    <property type="molecule type" value="Genomic_DNA"/>
</dbReference>
<feature type="signal peptide" evidence="1">
    <location>
        <begin position="1"/>
        <end position="26"/>
    </location>
</feature>
<dbReference type="AlphaFoldDB" id="A0A378WRD6"/>
<dbReference type="InterPro" id="IPR002816">
    <property type="entry name" value="TraB/PrgY/GumN_fam"/>
</dbReference>
<dbReference type="PANTHER" id="PTHR40590">
    <property type="entry name" value="CYTOPLASMIC PROTEIN-RELATED"/>
    <property type="match status" value="1"/>
</dbReference>
<evidence type="ECO:0000313" key="2">
    <source>
        <dbReference type="EMBL" id="SUA43930.1"/>
    </source>
</evidence>
<evidence type="ECO:0000256" key="1">
    <source>
        <dbReference type="SAM" id="SignalP"/>
    </source>
</evidence>
<dbReference type="Pfam" id="PF01963">
    <property type="entry name" value="TraB_PrgY_gumN"/>
    <property type="match status" value="1"/>
</dbReference>
<dbReference type="Proteomes" id="UP000254055">
    <property type="component" value="Unassembled WGS sequence"/>
</dbReference>
<organism evidence="2 3">
    <name type="scientific">Neisseria zoodegmatis</name>
    <dbReference type="NCBI Taxonomy" id="326523"/>
    <lineage>
        <taxon>Bacteria</taxon>
        <taxon>Pseudomonadati</taxon>
        <taxon>Pseudomonadota</taxon>
        <taxon>Betaproteobacteria</taxon>
        <taxon>Neisseriales</taxon>
        <taxon>Neisseriaceae</taxon>
        <taxon>Neisseria</taxon>
    </lineage>
</organism>
<gene>
    <name evidence="2" type="ORF">NCTC12229_01406</name>
</gene>
<dbReference type="RefSeq" id="WP_181792202.1">
    <property type="nucleotide sequence ID" value="NZ_UGRS01000002.1"/>
</dbReference>
<sequence length="323" mass="36208">MMNLKTRLVKLAGTCALLAALPFAQAEPAPSFNWHSPKLTSNVWKVSKPGQPDSYLLGTLHLGLKNKPLSKQAKALLAKTDKLVTEVDMLPDEKAVEEMGAYMGQQMISPNSLRTALGEKEFTNLKRHFERSAKLSVFLPVLENLQPWAAVMLMMEYNPKGYSAENGVDILLSQAAKKAGKPRGSLENVQDVFHHFSSIPSDLALAMLKSMVKYHAQDTADIRTLHRLYAQNRFKDIPAFMDKNLSKPRMKPEEVTAARKWMEQDLIAARNRAWMPEIQKNVDTQKTLIAVGIGHLASQEGLIEQLRRKGYTVTPEPALKAWH</sequence>
<dbReference type="PANTHER" id="PTHR40590:SF1">
    <property type="entry name" value="CYTOPLASMIC PROTEIN"/>
    <property type="match status" value="1"/>
</dbReference>
<reference evidence="2 3" key="1">
    <citation type="submission" date="2018-06" db="EMBL/GenBank/DDBJ databases">
        <authorList>
            <consortium name="Pathogen Informatics"/>
            <person name="Doyle S."/>
        </authorList>
    </citation>
    <scope>NUCLEOTIDE SEQUENCE [LARGE SCALE GENOMIC DNA]</scope>
    <source>
        <strain evidence="2 3">NCTC12229</strain>
    </source>
</reference>
<proteinExistence type="predicted"/>
<accession>A0A378WRD6</accession>
<feature type="chain" id="PRO_5016589993" evidence="1">
    <location>
        <begin position="27"/>
        <end position="323"/>
    </location>
</feature>
<evidence type="ECO:0000313" key="3">
    <source>
        <dbReference type="Proteomes" id="UP000254055"/>
    </source>
</evidence>